<organism evidence="4 5">
    <name type="scientific">Pseudomonas azotoformans</name>
    <dbReference type="NCBI Taxonomy" id="47878"/>
    <lineage>
        <taxon>Bacteria</taxon>
        <taxon>Pseudomonadati</taxon>
        <taxon>Pseudomonadota</taxon>
        <taxon>Gammaproteobacteria</taxon>
        <taxon>Pseudomonadales</taxon>
        <taxon>Pseudomonadaceae</taxon>
        <taxon>Pseudomonas</taxon>
    </lineage>
</organism>
<dbReference type="AlphaFoldDB" id="A0A127I025"/>
<dbReference type="KEGG" id="pazo:AYR47_18270"/>
<dbReference type="EMBL" id="CP014546">
    <property type="protein sequence ID" value="AMN80134.1"/>
    <property type="molecule type" value="Genomic_DNA"/>
</dbReference>
<feature type="domain" description="N-acetyltransferase" evidence="3">
    <location>
        <begin position="9"/>
        <end position="148"/>
    </location>
</feature>
<accession>A0A127I025</accession>
<keyword evidence="1 4" id="KW-0808">Transferase</keyword>
<evidence type="ECO:0000313" key="4">
    <source>
        <dbReference type="EMBL" id="AMN80134.1"/>
    </source>
</evidence>
<evidence type="ECO:0000256" key="2">
    <source>
        <dbReference type="ARBA" id="ARBA00023315"/>
    </source>
</evidence>
<reference evidence="4 5" key="1">
    <citation type="submission" date="2016-02" db="EMBL/GenBank/DDBJ databases">
        <title>Complete genome sequence of Pseudomonas azotoformans S4.</title>
        <authorList>
            <person name="Fang Y."/>
            <person name="Wu L."/>
            <person name="Feng G."/>
        </authorList>
    </citation>
    <scope>NUCLEOTIDE SEQUENCE [LARGE SCALE GENOMIC DNA]</scope>
    <source>
        <strain evidence="4 5">S4</strain>
    </source>
</reference>
<dbReference type="GO" id="GO:0016747">
    <property type="term" value="F:acyltransferase activity, transferring groups other than amino-acyl groups"/>
    <property type="evidence" value="ECO:0007669"/>
    <property type="project" value="InterPro"/>
</dbReference>
<dbReference type="InterPro" id="IPR016181">
    <property type="entry name" value="Acyl_CoA_acyltransferase"/>
</dbReference>
<dbReference type="InterPro" id="IPR000182">
    <property type="entry name" value="GNAT_dom"/>
</dbReference>
<dbReference type="Pfam" id="PF00583">
    <property type="entry name" value="Acetyltransf_1"/>
    <property type="match status" value="1"/>
</dbReference>
<name>A0A127I025_PSEAZ</name>
<gene>
    <name evidence="4" type="ORF">AYR47_18270</name>
</gene>
<dbReference type="SUPFAM" id="SSF55729">
    <property type="entry name" value="Acyl-CoA N-acyltransferases (Nat)"/>
    <property type="match status" value="1"/>
</dbReference>
<dbReference type="PANTHER" id="PTHR43877">
    <property type="entry name" value="AMINOALKYLPHOSPHONATE N-ACETYLTRANSFERASE-RELATED-RELATED"/>
    <property type="match status" value="1"/>
</dbReference>
<dbReference type="CDD" id="cd04301">
    <property type="entry name" value="NAT_SF"/>
    <property type="match status" value="1"/>
</dbReference>
<evidence type="ECO:0000256" key="1">
    <source>
        <dbReference type="ARBA" id="ARBA00022679"/>
    </source>
</evidence>
<sequence>MTLSTHPLNIIRRATSDDVHALIELDTYATAHTHRRVFIHDAVVRQECLVAVDTAGRCAGYLVLTHDFFEYGFVALVVVSPAHQRQGIAQRLLAAAEAACKTPKLFTSTNASNTASQALFAKAGFVPSGQIDNLDDHDPEWIYVKFITPTVR</sequence>
<dbReference type="Gene3D" id="3.40.630.30">
    <property type="match status" value="1"/>
</dbReference>
<dbReference type="InterPro" id="IPR050832">
    <property type="entry name" value="Bact_Acetyltransf"/>
</dbReference>
<protein>
    <submittedName>
        <fullName evidence="4">GNAT family acetyltransferase</fullName>
    </submittedName>
</protein>
<dbReference type="Proteomes" id="UP000070516">
    <property type="component" value="Chromosome"/>
</dbReference>
<keyword evidence="2" id="KW-0012">Acyltransferase</keyword>
<proteinExistence type="predicted"/>
<evidence type="ECO:0000313" key="5">
    <source>
        <dbReference type="Proteomes" id="UP000070516"/>
    </source>
</evidence>
<evidence type="ECO:0000259" key="3">
    <source>
        <dbReference type="PROSITE" id="PS51186"/>
    </source>
</evidence>
<dbReference type="PROSITE" id="PS51186">
    <property type="entry name" value="GNAT"/>
    <property type="match status" value="1"/>
</dbReference>